<dbReference type="RefSeq" id="WP_135994173.1">
    <property type="nucleotide sequence ID" value="NZ_CP071057.1"/>
</dbReference>
<sequence>MAADKPFYETKSLAQMSAHEWESLCDGCGKCCVLLLQDPEEEGGTVWRTDVGCRLLDLTTVRCSDYRNRHARVPGCVKLSPDNVGTLDWMPKTCAYRLIHEGKPLPDWHPLKTGDPDSTRKAGMSVHGRLVSERDLDEQEIEDRIVGENR</sequence>
<dbReference type="InterPro" id="IPR005358">
    <property type="entry name" value="Puta_zinc/iron-chelating_dom"/>
</dbReference>
<dbReference type="InterPro" id="IPR008228">
    <property type="entry name" value="UCP006173"/>
</dbReference>
<dbReference type="PIRSF" id="PIRSF006173">
    <property type="entry name" value="UCP006173"/>
    <property type="match status" value="1"/>
</dbReference>
<dbReference type="NCBIfam" id="NF003507">
    <property type="entry name" value="PRK05170.2-5"/>
    <property type="match status" value="1"/>
</dbReference>
<dbReference type="EMBL" id="SRXW01000001">
    <property type="protein sequence ID" value="TGY89674.1"/>
    <property type="molecule type" value="Genomic_DNA"/>
</dbReference>
<keyword evidence="4" id="KW-1185">Reference proteome</keyword>
<evidence type="ECO:0000313" key="4">
    <source>
        <dbReference type="Proteomes" id="UP000308054"/>
    </source>
</evidence>
<name>A0A4S2H2C2_9PROT</name>
<feature type="region of interest" description="Disordered" evidence="2">
    <location>
        <begin position="107"/>
        <end position="133"/>
    </location>
</feature>
<gene>
    <name evidence="3" type="ORF">E5163_00585</name>
</gene>
<comment type="similarity">
    <text evidence="1">Belongs to the UPF0260 family.</text>
</comment>
<accession>A0A4S2H2C2</accession>
<dbReference type="HAMAP" id="MF_00676">
    <property type="entry name" value="UPF0260"/>
    <property type="match status" value="1"/>
</dbReference>
<feature type="compositionally biased region" description="Basic and acidic residues" evidence="2">
    <location>
        <begin position="107"/>
        <end position="120"/>
    </location>
</feature>
<reference evidence="3 4" key="1">
    <citation type="journal article" date="2017" name="Int. J. Syst. Evol. Microbiol.">
        <title>Marinicauda algicola sp. nov., isolated from a marine red alga Rhodosorus marinus.</title>
        <authorList>
            <person name="Jeong S.E."/>
            <person name="Jeon S.H."/>
            <person name="Chun B.H."/>
            <person name="Kim D.W."/>
            <person name="Jeon C.O."/>
        </authorList>
    </citation>
    <scope>NUCLEOTIDE SEQUENCE [LARGE SCALE GENOMIC DNA]</scope>
    <source>
        <strain evidence="3 4">JCM 31718</strain>
    </source>
</reference>
<dbReference type="AlphaFoldDB" id="A0A4S2H2C2"/>
<evidence type="ECO:0000256" key="1">
    <source>
        <dbReference type="HAMAP-Rule" id="MF_00676"/>
    </source>
</evidence>
<dbReference type="OrthoDB" id="9786855at2"/>
<protein>
    <recommendedName>
        <fullName evidence="1">UPF0260 protein E5163_00585</fullName>
    </recommendedName>
</protein>
<dbReference type="NCBIfam" id="NF003501">
    <property type="entry name" value="PRK05170.1-5"/>
    <property type="match status" value="1"/>
</dbReference>
<dbReference type="PANTHER" id="PTHR37421:SF1">
    <property type="entry name" value="UPF0260 PROTEIN YCGN"/>
    <property type="match status" value="1"/>
</dbReference>
<dbReference type="Proteomes" id="UP000308054">
    <property type="component" value="Unassembled WGS sequence"/>
</dbReference>
<dbReference type="Pfam" id="PF03692">
    <property type="entry name" value="CxxCxxCC"/>
    <property type="match status" value="1"/>
</dbReference>
<comment type="caution">
    <text evidence="3">The sequence shown here is derived from an EMBL/GenBank/DDBJ whole genome shotgun (WGS) entry which is preliminary data.</text>
</comment>
<evidence type="ECO:0000256" key="2">
    <source>
        <dbReference type="SAM" id="MobiDB-lite"/>
    </source>
</evidence>
<dbReference type="PANTHER" id="PTHR37421">
    <property type="entry name" value="UPF0260 PROTEIN YCGN"/>
    <property type="match status" value="1"/>
</dbReference>
<proteinExistence type="inferred from homology"/>
<evidence type="ECO:0000313" key="3">
    <source>
        <dbReference type="EMBL" id="TGY89674.1"/>
    </source>
</evidence>
<organism evidence="3 4">
    <name type="scientific">Marinicauda algicola</name>
    <dbReference type="NCBI Taxonomy" id="2029849"/>
    <lineage>
        <taxon>Bacteria</taxon>
        <taxon>Pseudomonadati</taxon>
        <taxon>Pseudomonadota</taxon>
        <taxon>Alphaproteobacteria</taxon>
        <taxon>Maricaulales</taxon>
        <taxon>Maricaulaceae</taxon>
        <taxon>Marinicauda</taxon>
    </lineage>
</organism>